<dbReference type="PANTHER" id="PTHR11527">
    <property type="entry name" value="HEAT-SHOCK PROTEIN 20 FAMILY MEMBER"/>
    <property type="match status" value="1"/>
</dbReference>
<reference evidence="6" key="1">
    <citation type="submission" date="2017-02" db="EMBL/GenBank/DDBJ databases">
        <title>Delving into the versatile metabolic prowess of the omnipresent phylum Bacteroidetes.</title>
        <authorList>
            <person name="Nobu M.K."/>
            <person name="Mei R."/>
            <person name="Narihiro T."/>
            <person name="Kuroda K."/>
            <person name="Liu W.-T."/>
        </authorList>
    </citation>
    <scope>NUCLEOTIDE SEQUENCE</scope>
    <source>
        <strain evidence="6">ADurb.Bin280</strain>
    </source>
</reference>
<name>A0A1V5SEI5_9BACT</name>
<dbReference type="SUPFAM" id="SSF49764">
    <property type="entry name" value="HSP20-like chaperones"/>
    <property type="match status" value="1"/>
</dbReference>
<dbReference type="InterPro" id="IPR010982">
    <property type="entry name" value="Lambda_DNA-bd_dom_sf"/>
</dbReference>
<dbReference type="EMBL" id="MWBO01000016">
    <property type="protein sequence ID" value="OQA52959.1"/>
    <property type="molecule type" value="Genomic_DNA"/>
</dbReference>
<feature type="compositionally biased region" description="Basic and acidic residues" evidence="3">
    <location>
        <begin position="227"/>
        <end position="245"/>
    </location>
</feature>
<dbReference type="Proteomes" id="UP000485367">
    <property type="component" value="Unassembled WGS sequence"/>
</dbReference>
<dbReference type="PROSITE" id="PS01031">
    <property type="entry name" value="SHSP"/>
    <property type="match status" value="1"/>
</dbReference>
<dbReference type="Gene3D" id="1.10.260.40">
    <property type="entry name" value="lambda repressor-like DNA-binding domains"/>
    <property type="match status" value="1"/>
</dbReference>
<evidence type="ECO:0000259" key="5">
    <source>
        <dbReference type="PROSITE" id="PS50943"/>
    </source>
</evidence>
<dbReference type="PROSITE" id="PS50943">
    <property type="entry name" value="HTH_CROC1"/>
    <property type="match status" value="1"/>
</dbReference>
<feature type="domain" description="HTH cro/C1-type" evidence="5">
    <location>
        <begin position="5"/>
        <end position="59"/>
    </location>
</feature>
<accession>A0A1V5SEI5</accession>
<dbReference type="Pfam" id="PF00011">
    <property type="entry name" value="HSP20"/>
    <property type="match status" value="1"/>
</dbReference>
<feature type="domain" description="SHSP" evidence="4">
    <location>
        <begin position="116"/>
        <end position="228"/>
    </location>
</feature>
<dbReference type="CDD" id="cd06464">
    <property type="entry name" value="ACD_sHsps-like"/>
    <property type="match status" value="1"/>
</dbReference>
<gene>
    <name evidence="6" type="primary">hspA_2</name>
    <name evidence="6" type="ORF">BWY43_00245</name>
</gene>
<dbReference type="CDD" id="cd00093">
    <property type="entry name" value="HTH_XRE"/>
    <property type="match status" value="1"/>
</dbReference>
<dbReference type="SMART" id="SM00530">
    <property type="entry name" value="HTH_XRE"/>
    <property type="match status" value="1"/>
</dbReference>
<protein>
    <submittedName>
        <fullName evidence="6">Spore protein SP21</fullName>
    </submittedName>
</protein>
<dbReference type="InterPro" id="IPR002068">
    <property type="entry name" value="A-crystallin/Hsp20_dom"/>
</dbReference>
<dbReference type="InterPro" id="IPR008978">
    <property type="entry name" value="HSP20-like_chaperone"/>
</dbReference>
<comment type="caution">
    <text evidence="6">The sequence shown here is derived from an EMBL/GenBank/DDBJ whole genome shotgun (WGS) entry which is preliminary data.</text>
</comment>
<dbReference type="GO" id="GO:0003677">
    <property type="term" value="F:DNA binding"/>
    <property type="evidence" value="ECO:0007669"/>
    <property type="project" value="InterPro"/>
</dbReference>
<dbReference type="Gene3D" id="2.60.40.790">
    <property type="match status" value="1"/>
</dbReference>
<dbReference type="Pfam" id="PF01381">
    <property type="entry name" value="HTH_3"/>
    <property type="match status" value="1"/>
</dbReference>
<proteinExistence type="inferred from homology"/>
<comment type="similarity">
    <text evidence="1 2">Belongs to the small heat shock protein (HSP20) family.</text>
</comment>
<sequence length="245" mass="27909">MRSFLKKFREKADLTQGELADDLGVSRQSIIALESGRCVPSVSLAMKIAGIFDVPIEFIFRFEDDADIDSENCESEKNNKKGGSMVRELMPWSPWREMMSLRETMDRFFDEPAMSRGSSVFYPSIGIRETAKDLVVEADLPGVKEEDVSIEVEDNQLIIKGERKHREEKKREDYYHLESSYGAFSRVITLPSNVDSSKTQAEFEGGILEIRIPKMEERKAKKISIKSKGEKKIESPVKGAKEDKK</sequence>
<evidence type="ECO:0000259" key="4">
    <source>
        <dbReference type="PROSITE" id="PS01031"/>
    </source>
</evidence>
<dbReference type="InterPro" id="IPR031107">
    <property type="entry name" value="Small_HSP"/>
</dbReference>
<evidence type="ECO:0000256" key="3">
    <source>
        <dbReference type="SAM" id="MobiDB-lite"/>
    </source>
</evidence>
<dbReference type="AlphaFoldDB" id="A0A1V5SEI5"/>
<organism evidence="6">
    <name type="scientific">candidate division WS2 bacterium ADurb.Bin280</name>
    <dbReference type="NCBI Taxonomy" id="1852829"/>
    <lineage>
        <taxon>Bacteria</taxon>
        <taxon>candidate division WS2</taxon>
    </lineage>
</organism>
<evidence type="ECO:0000256" key="1">
    <source>
        <dbReference type="PROSITE-ProRule" id="PRU00285"/>
    </source>
</evidence>
<evidence type="ECO:0000313" key="6">
    <source>
        <dbReference type="EMBL" id="OQA52959.1"/>
    </source>
</evidence>
<dbReference type="SUPFAM" id="SSF47413">
    <property type="entry name" value="lambda repressor-like DNA-binding domains"/>
    <property type="match status" value="1"/>
</dbReference>
<feature type="region of interest" description="Disordered" evidence="3">
    <location>
        <begin position="219"/>
        <end position="245"/>
    </location>
</feature>
<dbReference type="InterPro" id="IPR001387">
    <property type="entry name" value="Cro/C1-type_HTH"/>
</dbReference>
<evidence type="ECO:0000256" key="2">
    <source>
        <dbReference type="RuleBase" id="RU003616"/>
    </source>
</evidence>